<dbReference type="Pfam" id="PF05045">
    <property type="entry name" value="RgpF"/>
    <property type="match status" value="1"/>
</dbReference>
<organism evidence="2 3">
    <name type="scientific">Limimaricola pyoseonensis</name>
    <dbReference type="NCBI Taxonomy" id="521013"/>
    <lineage>
        <taxon>Bacteria</taxon>
        <taxon>Pseudomonadati</taxon>
        <taxon>Pseudomonadota</taxon>
        <taxon>Alphaproteobacteria</taxon>
        <taxon>Rhodobacterales</taxon>
        <taxon>Paracoccaceae</taxon>
        <taxon>Limimaricola</taxon>
    </lineage>
</organism>
<evidence type="ECO:0000313" key="2">
    <source>
        <dbReference type="EMBL" id="SDF37453.1"/>
    </source>
</evidence>
<dbReference type="InterPro" id="IPR001173">
    <property type="entry name" value="Glyco_trans_2-like"/>
</dbReference>
<sequence>MRLLQRYRAGRVRRAEAEAIRRSAHFDALWYLGRCPEAAASGLDPALHYLLHGAAAGHDPGPGFNARGYLSAHPDVARAGMNPLVHYERFGRAEGREVPLRHASSGADYAIILHAYHLDLLDELKRRLAVFPDGVDLYVTYPKNSPRHSEAEIRAAFPRAVPIAVENAGQDVGAFVQAMERIDIGSYAFFCKLHTKGGDKLPELWRAALFDGVAGSPERVAQYERLFRDTPGPMIGGARELYLCGAASLMENAPRLEALARAAGLRADPAADDWGFFAGTVFWISAPLVARLMEVLRGTDFTVEEVRRDGQLAHAVERFFGLLPCALGGQVALASSVDAEAGVTLVSGLPEEAPRDYRPMRETLRDIGNRRAALRVERRRAATVDSGPVQGDYAVLTPTGDRPVAFNRCIDMVLAQTVRPREWIVVDDGVLPLTEQMRLPGWVTYVRREARPDDAPHTLSHNILAGLEHISAERVLIMEDDDWYSPRYAAFLLPYLDDHDMAGLNRIRYHHLRGSAWKEGFPPAHTAFAQTGFRMGHASAHLAAVCRTGRAEIREKGLVDRHWWQSFEGRKILVGEHPRLHAGLKGGFGRPGLASGHGRHEPDYIPDPDGAELASYMGDDARHYRRWRKAFRKPYALCTALDHPGAALPRLPEGLEDFDLYVFAGSEAGVPEGWTVIPFDAAEAGRPGARRKPKIMPHLYLPDYEWSLWADAGALGRGGLGGLGAEIPRLIERETEAALLAGDVRLERPGHGFWRRPGLSDPELLVRRHNSPDVARLMAAWWGEVLDGAPARAAAGAAS</sequence>
<dbReference type="AlphaFoldDB" id="A0A1G7KJM8"/>
<dbReference type="Pfam" id="PF00535">
    <property type="entry name" value="Glycos_transf_2"/>
    <property type="match status" value="1"/>
</dbReference>
<dbReference type="InterPro" id="IPR007739">
    <property type="entry name" value="RgpF"/>
</dbReference>
<dbReference type="CDD" id="cd00761">
    <property type="entry name" value="Glyco_tranf_GTA_type"/>
    <property type="match status" value="1"/>
</dbReference>
<dbReference type="GO" id="GO:0016740">
    <property type="term" value="F:transferase activity"/>
    <property type="evidence" value="ECO:0007669"/>
    <property type="project" value="UniProtKB-KW"/>
</dbReference>
<dbReference type="Proteomes" id="UP000198922">
    <property type="component" value="Unassembled WGS sequence"/>
</dbReference>
<dbReference type="Gene3D" id="3.90.550.10">
    <property type="entry name" value="Spore Coat Polysaccharide Biosynthesis Protein SpsA, Chain A"/>
    <property type="match status" value="1"/>
</dbReference>
<feature type="domain" description="Glycosyltransferase 2-like" evidence="1">
    <location>
        <begin position="395"/>
        <end position="520"/>
    </location>
</feature>
<gene>
    <name evidence="2" type="ORF">SAMN04488567_0229</name>
</gene>
<dbReference type="InterPro" id="IPR029044">
    <property type="entry name" value="Nucleotide-diphossugar_trans"/>
</dbReference>
<protein>
    <submittedName>
        <fullName evidence="2">Glycosyltransferase like family 2</fullName>
    </submittedName>
</protein>
<keyword evidence="2" id="KW-0808">Transferase</keyword>
<dbReference type="EMBL" id="FNAT01000012">
    <property type="protein sequence ID" value="SDF37453.1"/>
    <property type="molecule type" value="Genomic_DNA"/>
</dbReference>
<dbReference type="SUPFAM" id="SSF53448">
    <property type="entry name" value="Nucleotide-diphospho-sugar transferases"/>
    <property type="match status" value="1"/>
</dbReference>
<dbReference type="STRING" id="521013.SAMN04488567_0229"/>
<accession>A0A1G7KJM8</accession>
<reference evidence="3" key="1">
    <citation type="submission" date="2016-10" db="EMBL/GenBank/DDBJ databases">
        <authorList>
            <person name="Varghese N."/>
            <person name="Submissions S."/>
        </authorList>
    </citation>
    <scope>NUCLEOTIDE SEQUENCE [LARGE SCALE GENOMIC DNA]</scope>
    <source>
        <strain evidence="3">DSM 21424</strain>
    </source>
</reference>
<proteinExistence type="predicted"/>
<name>A0A1G7KJM8_9RHOB</name>
<evidence type="ECO:0000259" key="1">
    <source>
        <dbReference type="Pfam" id="PF00535"/>
    </source>
</evidence>
<keyword evidence="3" id="KW-1185">Reference proteome</keyword>
<evidence type="ECO:0000313" key="3">
    <source>
        <dbReference type="Proteomes" id="UP000198922"/>
    </source>
</evidence>